<dbReference type="PANTHER" id="PTHR21445">
    <property type="entry name" value="ENDONUCLEASE IV ENDODEOXYRIBONUCLEASE IV"/>
    <property type="match status" value="1"/>
</dbReference>
<keyword evidence="2" id="KW-0378">Hydrolase</keyword>
<dbReference type="EC" id="3.1.21.2" evidence="2"/>
<dbReference type="EMBL" id="CACRSL010000003">
    <property type="protein sequence ID" value="VYS81330.1"/>
    <property type="molecule type" value="Genomic_DNA"/>
</dbReference>
<dbReference type="PANTHER" id="PTHR21445:SF0">
    <property type="entry name" value="APURINIC-APYRIMIDINIC ENDONUCLEASE"/>
    <property type="match status" value="1"/>
</dbReference>
<keyword evidence="2" id="KW-0540">Nuclease</keyword>
<organism evidence="2">
    <name type="scientific">uncultured Anaerotruncus sp</name>
    <dbReference type="NCBI Taxonomy" id="905011"/>
    <lineage>
        <taxon>Bacteria</taxon>
        <taxon>Bacillati</taxon>
        <taxon>Bacillota</taxon>
        <taxon>Clostridia</taxon>
        <taxon>Eubacteriales</taxon>
        <taxon>Oscillospiraceae</taxon>
        <taxon>Anaerotruncus</taxon>
        <taxon>environmental samples</taxon>
    </lineage>
</organism>
<dbReference type="GO" id="GO:0003677">
    <property type="term" value="F:DNA binding"/>
    <property type="evidence" value="ECO:0007669"/>
    <property type="project" value="InterPro"/>
</dbReference>
<dbReference type="GO" id="GO:0006284">
    <property type="term" value="P:base-excision repair"/>
    <property type="evidence" value="ECO:0007669"/>
    <property type="project" value="TreeGrafter"/>
</dbReference>
<feature type="domain" description="Xylose isomerase-like TIM barrel" evidence="1">
    <location>
        <begin position="26"/>
        <end position="274"/>
    </location>
</feature>
<dbReference type="Gene3D" id="3.20.20.150">
    <property type="entry name" value="Divalent-metal-dependent TIM barrel enzymes"/>
    <property type="match status" value="1"/>
</dbReference>
<gene>
    <name evidence="2" type="primary">nfo</name>
    <name evidence="2" type="ORF">AULFYP135_00472</name>
</gene>
<dbReference type="InterPro" id="IPR001719">
    <property type="entry name" value="AP_endonuc_2"/>
</dbReference>
<evidence type="ECO:0000259" key="1">
    <source>
        <dbReference type="Pfam" id="PF01261"/>
    </source>
</evidence>
<keyword evidence="2" id="KW-0255">Endonuclease</keyword>
<dbReference type="GO" id="GO:0008270">
    <property type="term" value="F:zinc ion binding"/>
    <property type="evidence" value="ECO:0007669"/>
    <property type="project" value="InterPro"/>
</dbReference>
<dbReference type="InterPro" id="IPR013022">
    <property type="entry name" value="Xyl_isomerase-like_TIM-brl"/>
</dbReference>
<dbReference type="SMART" id="SM00518">
    <property type="entry name" value="AP2Ec"/>
    <property type="match status" value="1"/>
</dbReference>
<dbReference type="InterPro" id="IPR036237">
    <property type="entry name" value="Xyl_isomerase-like_sf"/>
</dbReference>
<evidence type="ECO:0000313" key="2">
    <source>
        <dbReference type="EMBL" id="VYS81330.1"/>
    </source>
</evidence>
<dbReference type="SUPFAM" id="SSF51658">
    <property type="entry name" value="Xylose isomerase-like"/>
    <property type="match status" value="1"/>
</dbReference>
<dbReference type="AlphaFoldDB" id="A0A6N2RNZ8"/>
<dbReference type="Pfam" id="PF01261">
    <property type="entry name" value="AP_endonuc_2"/>
    <property type="match status" value="1"/>
</dbReference>
<dbReference type="GO" id="GO:0008081">
    <property type="term" value="F:phosphoric diester hydrolase activity"/>
    <property type="evidence" value="ECO:0007669"/>
    <property type="project" value="TreeGrafter"/>
</dbReference>
<proteinExistence type="predicted"/>
<dbReference type="GO" id="GO:0003906">
    <property type="term" value="F:DNA-(apurinic or apyrimidinic site) endonuclease activity"/>
    <property type="evidence" value="ECO:0007669"/>
    <property type="project" value="TreeGrafter"/>
</dbReference>
<name>A0A6N2RNZ8_9FIRM</name>
<protein>
    <submittedName>
        <fullName evidence="2">Putative endonuclease 4</fullName>
        <ecNumber evidence="2">3.1.21.2</ecNumber>
    </submittedName>
</protein>
<dbReference type="GO" id="GO:0008833">
    <property type="term" value="F:deoxyribonuclease IV (phage-T4-induced) activity"/>
    <property type="evidence" value="ECO:0007669"/>
    <property type="project" value="UniProtKB-EC"/>
</dbReference>
<accession>A0A6N2RNZ8</accession>
<reference evidence="2" key="1">
    <citation type="submission" date="2019-11" db="EMBL/GenBank/DDBJ databases">
        <authorList>
            <person name="Feng L."/>
        </authorList>
    </citation>
    <scope>NUCLEOTIDE SEQUENCE</scope>
    <source>
        <strain evidence="2">AundefinedLFYP135</strain>
    </source>
</reference>
<sequence length="287" mass="31812">MIRFGPAGNSDSFKAMGYKKTIQVPEYVEKMGLNAYEYQCGRGVRISEEAARELGEEAARRGIALSLHAPYYISLSSLEEEKREGSVDYILQSAKAASAMGATRVVVHSGSCAKISRQQALELAGDTLRKALRALDENGLSHIRLCPETMGKVNQLGTLEEVVELCRIDERMLPCIDFGHLNARTFGGLKEFSDYKRVFDHIEDRLGVSRLREFHSHFSKIAYTENGGEKMHLTFADTVYGPDFDPVAELLVQKNCAPTIICESAGTQAEDAAQMFAVYREKAAKQS</sequence>